<dbReference type="EMBL" id="BSXW01000509">
    <property type="protein sequence ID" value="GMF24263.1"/>
    <property type="molecule type" value="Genomic_DNA"/>
</dbReference>
<evidence type="ECO:0000313" key="2">
    <source>
        <dbReference type="EMBL" id="GMF24263.1"/>
    </source>
</evidence>
<evidence type="ECO:0000313" key="3">
    <source>
        <dbReference type="Proteomes" id="UP001165083"/>
    </source>
</evidence>
<accession>A0A9W6X078</accession>
<dbReference type="OrthoDB" id="164299at2759"/>
<organism evidence="2 3">
    <name type="scientific">Phytophthora lilii</name>
    <dbReference type="NCBI Taxonomy" id="2077276"/>
    <lineage>
        <taxon>Eukaryota</taxon>
        <taxon>Sar</taxon>
        <taxon>Stramenopiles</taxon>
        <taxon>Oomycota</taxon>
        <taxon>Peronosporomycetes</taxon>
        <taxon>Peronosporales</taxon>
        <taxon>Peronosporaceae</taxon>
        <taxon>Phytophthora</taxon>
    </lineage>
</organism>
<comment type="caution">
    <text evidence="2">The sequence shown here is derived from an EMBL/GenBank/DDBJ whole genome shotgun (WGS) entry which is preliminary data.</text>
</comment>
<protein>
    <submittedName>
        <fullName evidence="2">Unnamed protein product</fullName>
    </submittedName>
</protein>
<proteinExistence type="predicted"/>
<keyword evidence="3" id="KW-1185">Reference proteome</keyword>
<dbReference type="AlphaFoldDB" id="A0A9W6X078"/>
<dbReference type="Proteomes" id="UP001165083">
    <property type="component" value="Unassembled WGS sequence"/>
</dbReference>
<evidence type="ECO:0000256" key="1">
    <source>
        <dbReference type="SAM" id="SignalP"/>
    </source>
</evidence>
<keyword evidence="1" id="KW-0732">Signal</keyword>
<gene>
    <name evidence="2" type="ORF">Plil01_000991600</name>
</gene>
<name>A0A9W6X078_9STRA</name>
<reference evidence="2" key="1">
    <citation type="submission" date="2023-04" db="EMBL/GenBank/DDBJ databases">
        <title>Phytophthora lilii NBRC 32176.</title>
        <authorList>
            <person name="Ichikawa N."/>
            <person name="Sato H."/>
            <person name="Tonouchi N."/>
        </authorList>
    </citation>
    <scope>NUCLEOTIDE SEQUENCE</scope>
    <source>
        <strain evidence="2">NBRC 32176</strain>
    </source>
</reference>
<feature type="chain" id="PRO_5040831114" evidence="1">
    <location>
        <begin position="21"/>
        <end position="279"/>
    </location>
</feature>
<sequence>MTGVKLVFLGAVVSLAAVQAIPWWSDIGAAHGAKAMPLTLAQLSGQFGRRDSEVDQSKGFPWRSLEQNDDADDSLHIRSRKLPPFDVLDANGDYAVDADEWTGYVNKLFKKAAGIINQGSDPVATKFLLDITKFHYDNLDSCIKAELTRLSSTDFTEITTEIEHHCYIKFRYSLFAGPPPFELVTNSAPTAPAHDIETWFTIQIDIARHDLENGRVLNLDEVAELHLEQLVACAHKKLSPLVNVLIGQLCVYCLVIKTNYCCVCCRTRLNSTVSSFTML</sequence>
<feature type="signal peptide" evidence="1">
    <location>
        <begin position="1"/>
        <end position="20"/>
    </location>
</feature>